<dbReference type="RefSeq" id="XP_026747410.1">
    <property type="nucleotide sequence ID" value="XM_026891609.1"/>
</dbReference>
<evidence type="ECO:0000256" key="1">
    <source>
        <dbReference type="ARBA" id="ARBA00004651"/>
    </source>
</evidence>
<feature type="transmembrane region" description="Helical" evidence="10">
    <location>
        <begin position="131"/>
        <end position="152"/>
    </location>
</feature>
<feature type="transmembrane region" description="Helical" evidence="10">
    <location>
        <begin position="61"/>
        <end position="83"/>
    </location>
</feature>
<dbReference type="PANTHER" id="PTHR24228">
    <property type="entry name" value="B2 BRADYKININ RECEPTOR/ANGIOTENSIN II RECEPTOR"/>
    <property type="match status" value="1"/>
</dbReference>
<evidence type="ECO:0000313" key="13">
    <source>
        <dbReference type="RefSeq" id="XP_026747410.1"/>
    </source>
</evidence>
<keyword evidence="7 10" id="KW-0472">Membrane</keyword>
<dbReference type="Gene3D" id="1.20.1070.10">
    <property type="entry name" value="Rhodopsin 7-helix transmembrane proteins"/>
    <property type="match status" value="1"/>
</dbReference>
<keyword evidence="3" id="KW-1003">Cell membrane</keyword>
<dbReference type="GO" id="GO:0004930">
    <property type="term" value="F:G protein-coupled receptor activity"/>
    <property type="evidence" value="ECO:0007669"/>
    <property type="project" value="UniProtKB-KW"/>
</dbReference>
<reference evidence="13" key="1">
    <citation type="submission" date="2025-08" db="UniProtKB">
        <authorList>
            <consortium name="RefSeq"/>
        </authorList>
    </citation>
    <scope>IDENTIFICATION</scope>
</reference>
<dbReference type="PRINTS" id="PR00237">
    <property type="entry name" value="GPCRRHODOPSN"/>
</dbReference>
<feature type="transmembrane region" description="Helical" evidence="10">
    <location>
        <begin position="259"/>
        <end position="285"/>
    </location>
</feature>
<evidence type="ECO:0000256" key="6">
    <source>
        <dbReference type="ARBA" id="ARBA00023040"/>
    </source>
</evidence>
<evidence type="ECO:0000256" key="4">
    <source>
        <dbReference type="ARBA" id="ARBA00022692"/>
    </source>
</evidence>
<dbReference type="InterPro" id="IPR000276">
    <property type="entry name" value="GPCR_Rhodpsn"/>
</dbReference>
<organism evidence="12 13">
    <name type="scientific">Trichoplusia ni</name>
    <name type="common">Cabbage looper</name>
    <dbReference type="NCBI Taxonomy" id="7111"/>
    <lineage>
        <taxon>Eukaryota</taxon>
        <taxon>Metazoa</taxon>
        <taxon>Ecdysozoa</taxon>
        <taxon>Arthropoda</taxon>
        <taxon>Hexapoda</taxon>
        <taxon>Insecta</taxon>
        <taxon>Pterygota</taxon>
        <taxon>Neoptera</taxon>
        <taxon>Endopterygota</taxon>
        <taxon>Lepidoptera</taxon>
        <taxon>Glossata</taxon>
        <taxon>Ditrysia</taxon>
        <taxon>Noctuoidea</taxon>
        <taxon>Noctuidae</taxon>
        <taxon>Plusiinae</taxon>
        <taxon>Trichoplusia</taxon>
    </lineage>
</organism>
<keyword evidence="9" id="KW-0807">Transducer</keyword>
<feature type="transmembrane region" description="Helical" evidence="10">
    <location>
        <begin position="173"/>
        <end position="193"/>
    </location>
</feature>
<evidence type="ECO:0000256" key="10">
    <source>
        <dbReference type="SAM" id="Phobius"/>
    </source>
</evidence>
<proteinExistence type="inferred from homology"/>
<dbReference type="KEGG" id="tnl:113508519"/>
<evidence type="ECO:0000259" key="11">
    <source>
        <dbReference type="PROSITE" id="PS50262"/>
    </source>
</evidence>
<evidence type="ECO:0000256" key="5">
    <source>
        <dbReference type="ARBA" id="ARBA00022989"/>
    </source>
</evidence>
<name>A0A7E5X2I6_TRINI</name>
<dbReference type="CDD" id="cd00637">
    <property type="entry name" value="7tm_classA_rhodopsin-like"/>
    <property type="match status" value="1"/>
</dbReference>
<accession>A0A7E5X2I6</accession>
<evidence type="ECO:0000256" key="8">
    <source>
        <dbReference type="ARBA" id="ARBA00023170"/>
    </source>
</evidence>
<protein>
    <submittedName>
        <fullName evidence="13">Neuropeptide Y receptor type 2-like</fullName>
    </submittedName>
</protein>
<keyword evidence="8" id="KW-0675">Receptor</keyword>
<dbReference type="Proteomes" id="UP000322000">
    <property type="component" value="Chromosome 1"/>
</dbReference>
<keyword evidence="4 10" id="KW-0812">Transmembrane</keyword>
<dbReference type="CTD" id="100174942"/>
<dbReference type="SUPFAM" id="SSF81321">
    <property type="entry name" value="Family A G protein-coupled receptor-like"/>
    <property type="match status" value="1"/>
</dbReference>
<dbReference type="InParanoid" id="A0A7E5X2I6"/>
<gene>
    <name evidence="13" type="primary">LOC113508519</name>
</gene>
<comment type="subcellular location">
    <subcellularLocation>
        <location evidence="1">Cell membrane</location>
        <topology evidence="1">Multi-pass membrane protein</topology>
    </subcellularLocation>
</comment>
<evidence type="ECO:0000313" key="12">
    <source>
        <dbReference type="Proteomes" id="UP000322000"/>
    </source>
</evidence>
<evidence type="ECO:0000256" key="7">
    <source>
        <dbReference type="ARBA" id="ARBA00023136"/>
    </source>
</evidence>
<dbReference type="PROSITE" id="PS50262">
    <property type="entry name" value="G_PROTEIN_RECEP_F1_2"/>
    <property type="match status" value="1"/>
</dbReference>
<keyword evidence="5 10" id="KW-1133">Transmembrane helix</keyword>
<sequence>MSLSHCSRYIFPRNFVKKNVFPPGPDSIMFGITQPFPGLSNDTRAFSPVTLNREWPTLGRLLFMVFCSCIGSTINGFFVAAFFVEHSLKRLGNVFLACVGMADLIITTGVMPISAVVLLSGQWDIVPVCQVLQFLTEASTYCYSLFFALVAAEGYFRLCGTPGEYESFISMRIGLVAIMVFLVSFITAGVGTFMDFDYDYCQRMHYGNVNFRLATTIIFHVIPCVITTYGLIATAIRIRSRAVEQLHYKRSQQYERDYSLTNLNIAAYALYVIGWTPYLIIVHVFPGASDAKYYHCAWIAICRSLITSFLYSSLNRNFRRAFAHLFYYCCCKSSITGSFSSRHRRALEYKPATGDVRVHIMHQAVSMSSPQRGASSSRETQEL</sequence>
<dbReference type="GO" id="GO:0005886">
    <property type="term" value="C:plasma membrane"/>
    <property type="evidence" value="ECO:0007669"/>
    <property type="project" value="UniProtKB-SubCell"/>
</dbReference>
<dbReference type="GeneID" id="113508519"/>
<dbReference type="Pfam" id="PF00001">
    <property type="entry name" value="7tm_1"/>
    <property type="match status" value="1"/>
</dbReference>
<dbReference type="PANTHER" id="PTHR24228:SF59">
    <property type="entry name" value="NEUROPEPTIDE RECEPTOR 15"/>
    <property type="match status" value="1"/>
</dbReference>
<comment type="similarity">
    <text evidence="2">Belongs to the G-protein coupled receptor 1 family.</text>
</comment>
<keyword evidence="6" id="KW-0297">G-protein coupled receptor</keyword>
<dbReference type="OrthoDB" id="5984709at2759"/>
<feature type="transmembrane region" description="Helical" evidence="10">
    <location>
        <begin position="291"/>
        <end position="311"/>
    </location>
</feature>
<evidence type="ECO:0000256" key="2">
    <source>
        <dbReference type="ARBA" id="ARBA00010663"/>
    </source>
</evidence>
<feature type="domain" description="G-protein coupled receptors family 1 profile" evidence="11">
    <location>
        <begin position="74"/>
        <end position="281"/>
    </location>
</feature>
<evidence type="ECO:0000256" key="3">
    <source>
        <dbReference type="ARBA" id="ARBA00022475"/>
    </source>
</evidence>
<dbReference type="InterPro" id="IPR017452">
    <property type="entry name" value="GPCR_Rhodpsn_7TM"/>
</dbReference>
<evidence type="ECO:0000256" key="9">
    <source>
        <dbReference type="ARBA" id="ARBA00023224"/>
    </source>
</evidence>
<keyword evidence="12" id="KW-1185">Reference proteome</keyword>
<dbReference type="AlphaFoldDB" id="A0A7E5X2I6"/>
<feature type="transmembrane region" description="Helical" evidence="10">
    <location>
        <begin position="213"/>
        <end position="238"/>
    </location>
</feature>
<feature type="transmembrane region" description="Helical" evidence="10">
    <location>
        <begin position="95"/>
        <end position="119"/>
    </location>
</feature>